<organism evidence="1 2">
    <name type="scientific">Exiguobacterium sp. (strain ATCC BAA-1283 / AT1b)</name>
    <dbReference type="NCBI Taxonomy" id="360911"/>
    <lineage>
        <taxon>Bacteria</taxon>
        <taxon>Bacillati</taxon>
        <taxon>Bacillota</taxon>
        <taxon>Bacilli</taxon>
        <taxon>Bacillales</taxon>
        <taxon>Bacillales Family XII. Incertae Sedis</taxon>
        <taxon>Exiguobacterium</taxon>
    </lineage>
</organism>
<name>C4L1F5_EXISA</name>
<reference evidence="1 2" key="1">
    <citation type="journal article" date="2011" name="J. Bacteriol.">
        <title>Complete genome sequence of the Thermophilic Bacterium Exiguobacterium sp. AT1b.</title>
        <authorList>
            <person name="Vishnivetskaya T.A."/>
            <person name="Lucas S."/>
            <person name="Copeland A."/>
            <person name="Lapidus A."/>
            <person name="Glavina Del Rio T."/>
            <person name="Dalin E."/>
            <person name="Tice H."/>
            <person name="Bruce D.C."/>
            <person name="Goodwin L.A."/>
            <person name="Pitluck S."/>
            <person name="Saunders E."/>
            <person name="Brettin T."/>
            <person name="Detter C."/>
            <person name="Han C."/>
            <person name="Larimer F."/>
            <person name="Land M.L."/>
            <person name="Hauser L.J."/>
            <person name="Kyrpides N.C."/>
            <person name="Ovchinnikova G."/>
            <person name="Kathariou S."/>
            <person name="Ramaley R.F."/>
            <person name="Rodrigues D.F."/>
            <person name="Hendrix C."/>
            <person name="Richardson P."/>
            <person name="Tiedje J.M."/>
        </authorList>
    </citation>
    <scope>NUCLEOTIDE SEQUENCE [LARGE SCALE GENOMIC DNA]</scope>
    <source>
        <strain evidence="2">ATCC BAA-1283 / AT1b</strain>
    </source>
</reference>
<sequence>MGRVTQMVASYGGHLSCSEALTAESQIQTSNRLKEENE</sequence>
<evidence type="ECO:0000313" key="1">
    <source>
        <dbReference type="EMBL" id="ACQ69101.1"/>
    </source>
</evidence>
<dbReference type="EMBL" id="CP001615">
    <property type="protein sequence ID" value="ACQ69101.1"/>
    <property type="molecule type" value="Genomic_DNA"/>
</dbReference>
<accession>C4L1F5</accession>
<dbReference type="HOGENOM" id="CLU_3328099_0_0_9"/>
<protein>
    <submittedName>
        <fullName evidence="1">Uncharacterized protein</fullName>
    </submittedName>
</protein>
<keyword evidence="2" id="KW-1185">Reference proteome</keyword>
<dbReference type="KEGG" id="eat:EAT1b_0168"/>
<proteinExistence type="predicted"/>
<dbReference type="Proteomes" id="UP000000716">
    <property type="component" value="Chromosome"/>
</dbReference>
<dbReference type="AlphaFoldDB" id="C4L1F5"/>
<evidence type="ECO:0000313" key="2">
    <source>
        <dbReference type="Proteomes" id="UP000000716"/>
    </source>
</evidence>
<gene>
    <name evidence="1" type="ordered locus">EAT1b_0168</name>
</gene>